<accession>A0A9P0A703</accession>
<name>A0A9P0A703_BEMTA</name>
<sequence length="95" mass="10536">MEIEGKKIDICALGETNGKGAGNTMYTVCPKRIDDSVENGLVLECEHYEVKGVGSHSGCDAPHKARLNSYRLLWVMIFWDSNTEHVSRGLVLINN</sequence>
<evidence type="ECO:0000313" key="1">
    <source>
        <dbReference type="EMBL" id="CAH0384691.1"/>
    </source>
</evidence>
<proteinExistence type="predicted"/>
<evidence type="ECO:0000313" key="2">
    <source>
        <dbReference type="Proteomes" id="UP001152759"/>
    </source>
</evidence>
<reference evidence="1" key="1">
    <citation type="submission" date="2021-12" db="EMBL/GenBank/DDBJ databases">
        <authorList>
            <person name="King R."/>
        </authorList>
    </citation>
    <scope>NUCLEOTIDE SEQUENCE</scope>
</reference>
<keyword evidence="2" id="KW-1185">Reference proteome</keyword>
<dbReference type="Proteomes" id="UP001152759">
    <property type="component" value="Chromosome 2"/>
</dbReference>
<protein>
    <submittedName>
        <fullName evidence="1">Uncharacterized protein</fullName>
    </submittedName>
</protein>
<dbReference type="AlphaFoldDB" id="A0A9P0A703"/>
<gene>
    <name evidence="1" type="ORF">BEMITA_LOCUS3991</name>
</gene>
<dbReference type="EMBL" id="OU963863">
    <property type="protein sequence ID" value="CAH0384691.1"/>
    <property type="molecule type" value="Genomic_DNA"/>
</dbReference>
<organism evidence="1 2">
    <name type="scientific">Bemisia tabaci</name>
    <name type="common">Sweetpotato whitefly</name>
    <name type="synonym">Aleurodes tabaci</name>
    <dbReference type="NCBI Taxonomy" id="7038"/>
    <lineage>
        <taxon>Eukaryota</taxon>
        <taxon>Metazoa</taxon>
        <taxon>Ecdysozoa</taxon>
        <taxon>Arthropoda</taxon>
        <taxon>Hexapoda</taxon>
        <taxon>Insecta</taxon>
        <taxon>Pterygota</taxon>
        <taxon>Neoptera</taxon>
        <taxon>Paraneoptera</taxon>
        <taxon>Hemiptera</taxon>
        <taxon>Sternorrhyncha</taxon>
        <taxon>Aleyrodoidea</taxon>
        <taxon>Aleyrodidae</taxon>
        <taxon>Aleyrodinae</taxon>
        <taxon>Bemisia</taxon>
    </lineage>
</organism>